<keyword evidence="2 5" id="KW-0812">Transmembrane</keyword>
<dbReference type="GO" id="GO:0016020">
    <property type="term" value="C:membrane"/>
    <property type="evidence" value="ECO:0007669"/>
    <property type="project" value="UniProtKB-SubCell"/>
</dbReference>
<feature type="transmembrane region" description="Helical" evidence="5">
    <location>
        <begin position="12"/>
        <end position="31"/>
    </location>
</feature>
<proteinExistence type="predicted"/>
<dbReference type="InterPro" id="IPR050997">
    <property type="entry name" value="MAPEG"/>
</dbReference>
<evidence type="ECO:0000256" key="2">
    <source>
        <dbReference type="ARBA" id="ARBA00022692"/>
    </source>
</evidence>
<comment type="subcellular location">
    <subcellularLocation>
        <location evidence="1">Membrane</location>
        <topology evidence="1">Multi-pass membrane protein</topology>
    </subcellularLocation>
</comment>
<dbReference type="FunFam" id="1.20.120.550:FF:000006">
    <property type="entry name" value="Microsomal glutathione S-transferase 3"/>
    <property type="match status" value="1"/>
</dbReference>
<sequence>MVEISIPGNYGYAIAVSLGVIPVLGFIHGVLVGSCRKAAGVPYPHAYASIEQCKANPKAHQFNCAQRAHGNFLENAPQTMLSILVAGVKYPQAAAGLGAAWVVFRTLYMLGYIYSDKPNGNGRYNGMLCWFAQAGLWGLSAFGVAGDLM</sequence>
<dbReference type="Proteomes" id="UP000256690">
    <property type="component" value="Unassembled WGS sequence"/>
</dbReference>
<evidence type="ECO:0000313" key="7">
    <source>
        <dbReference type="Proteomes" id="UP000256690"/>
    </source>
</evidence>
<dbReference type="GeneID" id="38112639"/>
<evidence type="ECO:0000313" key="6">
    <source>
        <dbReference type="EMBL" id="RDW90494.1"/>
    </source>
</evidence>
<dbReference type="GO" id="GO:0005635">
    <property type="term" value="C:nuclear envelope"/>
    <property type="evidence" value="ECO:0007669"/>
    <property type="project" value="TreeGrafter"/>
</dbReference>
<feature type="transmembrane region" description="Helical" evidence="5">
    <location>
        <begin position="127"/>
        <end position="146"/>
    </location>
</feature>
<organism evidence="6 7">
    <name type="scientific">Aspergillus mulundensis</name>
    <dbReference type="NCBI Taxonomy" id="1810919"/>
    <lineage>
        <taxon>Eukaryota</taxon>
        <taxon>Fungi</taxon>
        <taxon>Dikarya</taxon>
        <taxon>Ascomycota</taxon>
        <taxon>Pezizomycotina</taxon>
        <taxon>Eurotiomycetes</taxon>
        <taxon>Eurotiomycetidae</taxon>
        <taxon>Eurotiales</taxon>
        <taxon>Aspergillaceae</taxon>
        <taxon>Aspergillus</taxon>
        <taxon>Aspergillus subgen. Nidulantes</taxon>
    </lineage>
</organism>
<dbReference type="OrthoDB" id="410651at2759"/>
<dbReference type="RefSeq" id="XP_026607448.1">
    <property type="nucleotide sequence ID" value="XM_026744285.1"/>
</dbReference>
<evidence type="ECO:0000256" key="5">
    <source>
        <dbReference type="SAM" id="Phobius"/>
    </source>
</evidence>
<evidence type="ECO:0000256" key="1">
    <source>
        <dbReference type="ARBA" id="ARBA00004141"/>
    </source>
</evidence>
<dbReference type="EMBL" id="PVWQ01000002">
    <property type="protein sequence ID" value="RDW90494.1"/>
    <property type="molecule type" value="Genomic_DNA"/>
</dbReference>
<dbReference type="GO" id="GO:0004602">
    <property type="term" value="F:glutathione peroxidase activity"/>
    <property type="evidence" value="ECO:0007669"/>
    <property type="project" value="TreeGrafter"/>
</dbReference>
<dbReference type="GO" id="GO:0005783">
    <property type="term" value="C:endoplasmic reticulum"/>
    <property type="evidence" value="ECO:0007669"/>
    <property type="project" value="TreeGrafter"/>
</dbReference>
<dbReference type="InterPro" id="IPR023352">
    <property type="entry name" value="MAPEG-like_dom_sf"/>
</dbReference>
<dbReference type="GO" id="GO:0004364">
    <property type="term" value="F:glutathione transferase activity"/>
    <property type="evidence" value="ECO:0007669"/>
    <property type="project" value="TreeGrafter"/>
</dbReference>
<evidence type="ECO:0000256" key="3">
    <source>
        <dbReference type="ARBA" id="ARBA00022989"/>
    </source>
</evidence>
<feature type="transmembrane region" description="Helical" evidence="5">
    <location>
        <begin position="93"/>
        <end position="115"/>
    </location>
</feature>
<protein>
    <recommendedName>
        <fullName evidence="8">Glutathione S-transferase</fullName>
    </recommendedName>
</protein>
<dbReference type="SUPFAM" id="SSF161084">
    <property type="entry name" value="MAPEG domain-like"/>
    <property type="match status" value="1"/>
</dbReference>
<dbReference type="STRING" id="1810919.A0A3D8SW37"/>
<evidence type="ECO:0000256" key="4">
    <source>
        <dbReference type="ARBA" id="ARBA00023136"/>
    </source>
</evidence>
<reference evidence="6 7" key="1">
    <citation type="journal article" date="2018" name="IMA Fungus">
        <title>IMA Genome-F 9: Draft genome sequence of Annulohypoxylon stygium, Aspergillus mulundensis, Berkeleyomyces basicola (syn. Thielaviopsis basicola), Ceratocystis smalleyi, two Cercospora beticola strains, Coleophoma cylindrospora, Fusarium fracticaudum, Phialophora cf. hyalina, and Morchella septimelata.</title>
        <authorList>
            <person name="Wingfield B.D."/>
            <person name="Bills G.F."/>
            <person name="Dong Y."/>
            <person name="Huang W."/>
            <person name="Nel W.J."/>
            <person name="Swalarsk-Parry B.S."/>
            <person name="Vaghefi N."/>
            <person name="Wilken P.M."/>
            <person name="An Z."/>
            <person name="de Beer Z.W."/>
            <person name="De Vos L."/>
            <person name="Chen L."/>
            <person name="Duong T.A."/>
            <person name="Gao Y."/>
            <person name="Hammerbacher A."/>
            <person name="Kikkert J.R."/>
            <person name="Li Y."/>
            <person name="Li H."/>
            <person name="Li K."/>
            <person name="Li Q."/>
            <person name="Liu X."/>
            <person name="Ma X."/>
            <person name="Naidoo K."/>
            <person name="Pethybridge S.J."/>
            <person name="Sun J."/>
            <person name="Steenkamp E.T."/>
            <person name="van der Nest M.A."/>
            <person name="van Wyk S."/>
            <person name="Wingfield M.J."/>
            <person name="Xiong C."/>
            <person name="Yue Q."/>
            <person name="Zhang X."/>
        </authorList>
    </citation>
    <scope>NUCLEOTIDE SEQUENCE [LARGE SCALE GENOMIC DNA]</scope>
    <source>
        <strain evidence="6 7">DSM 5745</strain>
    </source>
</reference>
<comment type="caution">
    <text evidence="6">The sequence shown here is derived from an EMBL/GenBank/DDBJ whole genome shotgun (WGS) entry which is preliminary data.</text>
</comment>
<dbReference type="PANTHER" id="PTHR10250:SF26">
    <property type="entry name" value="GLUTATHIONE S-TRANSFERASE 3, MITOCHONDRIAL"/>
    <property type="match status" value="1"/>
</dbReference>
<keyword evidence="4 5" id="KW-0472">Membrane</keyword>
<evidence type="ECO:0008006" key="8">
    <source>
        <dbReference type="Google" id="ProtNLM"/>
    </source>
</evidence>
<dbReference type="Gene3D" id="1.20.120.550">
    <property type="entry name" value="Membrane associated eicosanoid/glutathione metabolism-like domain"/>
    <property type="match status" value="1"/>
</dbReference>
<accession>A0A3D8SW37</accession>
<dbReference type="PANTHER" id="PTHR10250">
    <property type="entry name" value="MICROSOMAL GLUTATHIONE S-TRANSFERASE"/>
    <property type="match status" value="1"/>
</dbReference>
<keyword evidence="3 5" id="KW-1133">Transmembrane helix</keyword>
<keyword evidence="7" id="KW-1185">Reference proteome</keyword>
<gene>
    <name evidence="6" type="ORF">DSM5745_02269</name>
</gene>
<dbReference type="AlphaFoldDB" id="A0A3D8SW37"/>
<name>A0A3D8SW37_9EURO</name>
<dbReference type="InterPro" id="IPR001129">
    <property type="entry name" value="Membr-assoc_MAPEG"/>
</dbReference>
<dbReference type="Pfam" id="PF01124">
    <property type="entry name" value="MAPEG"/>
    <property type="match status" value="1"/>
</dbReference>